<keyword evidence="2 3" id="KW-0378">Hydrolase</keyword>
<dbReference type="PANTHER" id="PTHR43046:SF14">
    <property type="entry name" value="MUTT_NUDIX FAMILY PROTEIN"/>
    <property type="match status" value="1"/>
</dbReference>
<comment type="caution">
    <text evidence="3">The sequence shown here is derived from an EMBL/GenBank/DDBJ whole genome shotgun (WGS) entry which is preliminary data.</text>
</comment>
<dbReference type="PROSITE" id="PS51462">
    <property type="entry name" value="NUDIX"/>
    <property type="match status" value="1"/>
</dbReference>
<dbReference type="PROSITE" id="PS00893">
    <property type="entry name" value="NUDIX_BOX"/>
    <property type="match status" value="1"/>
</dbReference>
<protein>
    <submittedName>
        <fullName evidence="3">NUDIX hydrolase</fullName>
    </submittedName>
</protein>
<evidence type="ECO:0000313" key="4">
    <source>
        <dbReference type="Proteomes" id="UP000248627"/>
    </source>
</evidence>
<organism evidence="3 4">
    <name type="scientific">Micromonospora endophytica</name>
    <dbReference type="NCBI Taxonomy" id="515350"/>
    <lineage>
        <taxon>Bacteria</taxon>
        <taxon>Bacillati</taxon>
        <taxon>Actinomycetota</taxon>
        <taxon>Actinomycetes</taxon>
        <taxon>Micromonosporales</taxon>
        <taxon>Micromonosporaceae</taxon>
        <taxon>Micromonospora</taxon>
    </lineage>
</organism>
<dbReference type="GO" id="GO:0016787">
    <property type="term" value="F:hydrolase activity"/>
    <property type="evidence" value="ECO:0007669"/>
    <property type="project" value="UniProtKB-KW"/>
</dbReference>
<dbReference type="EMBL" id="POTX01000150">
    <property type="protein sequence ID" value="PZF92065.1"/>
    <property type="molecule type" value="Genomic_DNA"/>
</dbReference>
<keyword evidence="4" id="KW-1185">Reference proteome</keyword>
<comment type="cofactor">
    <cofactor evidence="1">
        <name>Mg(2+)</name>
        <dbReference type="ChEBI" id="CHEBI:18420"/>
    </cofactor>
</comment>
<name>A0A2W2BXN7_9ACTN</name>
<accession>A0A2W2BXN7</accession>
<dbReference type="SUPFAM" id="SSF55811">
    <property type="entry name" value="Nudix"/>
    <property type="match status" value="1"/>
</dbReference>
<evidence type="ECO:0000256" key="2">
    <source>
        <dbReference type="ARBA" id="ARBA00022801"/>
    </source>
</evidence>
<dbReference type="InterPro" id="IPR020084">
    <property type="entry name" value="NUDIX_hydrolase_CS"/>
</dbReference>
<dbReference type="AlphaFoldDB" id="A0A2W2BXN7"/>
<evidence type="ECO:0000313" key="3">
    <source>
        <dbReference type="EMBL" id="PZF92065.1"/>
    </source>
</evidence>
<dbReference type="Proteomes" id="UP000248627">
    <property type="component" value="Unassembled WGS sequence"/>
</dbReference>
<evidence type="ECO:0000256" key="1">
    <source>
        <dbReference type="ARBA" id="ARBA00001946"/>
    </source>
</evidence>
<dbReference type="InterPro" id="IPR015797">
    <property type="entry name" value="NUDIX_hydrolase-like_dom_sf"/>
</dbReference>
<gene>
    <name evidence="3" type="ORF">C1I93_20175</name>
</gene>
<proteinExistence type="predicted"/>
<dbReference type="RefSeq" id="WP_111244869.1">
    <property type="nucleotide sequence ID" value="NZ_AP023358.1"/>
</dbReference>
<dbReference type="Gene3D" id="3.90.79.10">
    <property type="entry name" value="Nucleoside Triphosphate Pyrophosphohydrolase"/>
    <property type="match status" value="1"/>
</dbReference>
<dbReference type="Pfam" id="PF00293">
    <property type="entry name" value="NUDIX"/>
    <property type="match status" value="1"/>
</dbReference>
<dbReference type="OrthoDB" id="21342at2"/>
<sequence>MPFEPFRVAAAVYGILRDSQERILLLRRAGTDYRNGQLSLPAGHLDGGEDAVCGLVRELREELDIKVAPRDCQLALLMHTPPEDADDWEYLHLFFMVASWVGDPRIAEPDKCSELRWVDFAARPSDLIDYVAVALDAIGRGDPLVVHGW</sequence>
<dbReference type="InterPro" id="IPR000086">
    <property type="entry name" value="NUDIX_hydrolase_dom"/>
</dbReference>
<reference evidence="3 4" key="1">
    <citation type="submission" date="2018-01" db="EMBL/GenBank/DDBJ databases">
        <title>Draft genome sequence of Jishengella endophytica.</title>
        <authorList>
            <person name="Sahin N."/>
            <person name="Ay H."/>
            <person name="Saygin H."/>
        </authorList>
    </citation>
    <scope>NUCLEOTIDE SEQUENCE [LARGE SCALE GENOMIC DNA]</scope>
    <source>
        <strain evidence="3 4">DSM 45430</strain>
    </source>
</reference>
<dbReference type="PANTHER" id="PTHR43046">
    <property type="entry name" value="GDP-MANNOSE MANNOSYL HYDROLASE"/>
    <property type="match status" value="1"/>
</dbReference>